<evidence type="ECO:0000313" key="9">
    <source>
        <dbReference type="EMBL" id="KAH9828747.1"/>
    </source>
</evidence>
<evidence type="ECO:0000256" key="4">
    <source>
        <dbReference type="ARBA" id="ARBA00022989"/>
    </source>
</evidence>
<dbReference type="InterPro" id="IPR011701">
    <property type="entry name" value="MFS"/>
</dbReference>
<evidence type="ECO:0000256" key="6">
    <source>
        <dbReference type="ARBA" id="ARBA00037968"/>
    </source>
</evidence>
<gene>
    <name evidence="9" type="ORF">Tdes44962_MAKER09225</name>
</gene>
<dbReference type="AlphaFoldDB" id="A0A9W7STV7"/>
<feature type="domain" description="Major facilitator superfamily (MFS) profile" evidence="8">
    <location>
        <begin position="42"/>
        <end position="460"/>
    </location>
</feature>
<comment type="similarity">
    <text evidence="6">Belongs to the major facilitator superfamily. Allantoate permease family.</text>
</comment>
<dbReference type="PANTHER" id="PTHR43791:SF39">
    <property type="entry name" value="TRANSPORTER LIZ1_SEO1, PUTATIVE (AFU_ORTHOLOGUE AFUA_3G00980)-RELATED"/>
    <property type="match status" value="1"/>
</dbReference>
<feature type="transmembrane region" description="Helical" evidence="7">
    <location>
        <begin position="317"/>
        <end position="336"/>
    </location>
</feature>
<dbReference type="InterPro" id="IPR020846">
    <property type="entry name" value="MFS_dom"/>
</dbReference>
<protein>
    <submittedName>
        <fullName evidence="9">MFS general substrate transporter</fullName>
    </submittedName>
</protein>
<evidence type="ECO:0000256" key="2">
    <source>
        <dbReference type="ARBA" id="ARBA00022448"/>
    </source>
</evidence>
<keyword evidence="4 7" id="KW-1133">Transmembrane helix</keyword>
<organism evidence="9 10">
    <name type="scientific">Teratosphaeria destructans</name>
    <dbReference type="NCBI Taxonomy" id="418781"/>
    <lineage>
        <taxon>Eukaryota</taxon>
        <taxon>Fungi</taxon>
        <taxon>Dikarya</taxon>
        <taxon>Ascomycota</taxon>
        <taxon>Pezizomycotina</taxon>
        <taxon>Dothideomycetes</taxon>
        <taxon>Dothideomycetidae</taxon>
        <taxon>Mycosphaerellales</taxon>
        <taxon>Teratosphaeriaceae</taxon>
        <taxon>Teratosphaeria</taxon>
    </lineage>
</organism>
<dbReference type="EMBL" id="RIBY02001457">
    <property type="protein sequence ID" value="KAH9828747.1"/>
    <property type="molecule type" value="Genomic_DNA"/>
</dbReference>
<keyword evidence="10" id="KW-1185">Reference proteome</keyword>
<name>A0A9W7STV7_9PEZI</name>
<comment type="caution">
    <text evidence="9">The sequence shown here is derived from an EMBL/GenBank/DDBJ whole genome shotgun (WGS) entry which is preliminary data.</text>
</comment>
<sequence>MSFFRDALKSSYGEKRPAFFWWYPKGTSTKEKKLLTKIDFFILTYCCFGYFAKWLDQANLSNAYVSGMREDLSLYGNEYTLANTLMNTGSMIGGIPSNLLITWLPPRYVLPACEIAWGLITIGTFKITSAKQLYVLRFFLGFLEGTSFVGIQYVLGSWYKRTELGKRTAIVTSSSYVGTAFGAYIFSGVLAGMNGYRGYPAWRWAFVVDGIITIVIGIYGLVVFPDTPEKTTASYLSAEERQRCVDRLVEDDRQPVGTFSWDLFTRVLTSWQFYVLSVLWVFWETTVGKVGNTAFQLFLKYDTKHQWSLYDINNIPTAINGFNIIMIMLTNIYADATGRRTTAALSTLTLQLLGTLCLVIWDIPLALHILAYLAASCDGPLSPLYMAWANLLCGGDQQVRAATLALMNALGNATTTVVQQFAYPVGEAPEYRVGFRTSLGLGGGMVLWVLVVRWCEWRVQREPRGLRDVCGGSVWDSGGGKGSDVGVGSVEVG</sequence>
<comment type="subcellular location">
    <subcellularLocation>
        <location evidence="1">Membrane</location>
        <topology evidence="1">Multi-pass membrane protein</topology>
    </subcellularLocation>
</comment>
<evidence type="ECO:0000256" key="3">
    <source>
        <dbReference type="ARBA" id="ARBA00022692"/>
    </source>
</evidence>
<dbReference type="Pfam" id="PF07690">
    <property type="entry name" value="MFS_1"/>
    <property type="match status" value="1"/>
</dbReference>
<dbReference type="InterPro" id="IPR036259">
    <property type="entry name" value="MFS_trans_sf"/>
</dbReference>
<evidence type="ECO:0000259" key="8">
    <source>
        <dbReference type="PROSITE" id="PS50850"/>
    </source>
</evidence>
<reference evidence="9 10" key="1">
    <citation type="journal article" date="2018" name="IMA Fungus">
        <title>IMA Genome-F 10: Nine draft genome sequences of Claviceps purpurea s.lat., including C. arundinis, C. humidiphila, and C. cf. spartinae, pseudomolecules for the pitch canker pathogen Fusarium circinatum, draft genome of Davidsoniella eucalypti, Grosmannia galeiformis, Quambalaria eucalypti, and Teratosphaeria destructans.</title>
        <authorList>
            <person name="Wingfield B.D."/>
            <person name="Liu M."/>
            <person name="Nguyen H.D."/>
            <person name="Lane F.A."/>
            <person name="Morgan S.W."/>
            <person name="De Vos L."/>
            <person name="Wilken P.M."/>
            <person name="Duong T.A."/>
            <person name="Aylward J."/>
            <person name="Coetzee M.P."/>
            <person name="Dadej K."/>
            <person name="De Beer Z.W."/>
            <person name="Findlay W."/>
            <person name="Havenga M."/>
            <person name="Kolarik M."/>
            <person name="Menzies J.G."/>
            <person name="Naidoo K."/>
            <person name="Pochopski O."/>
            <person name="Shoukouhi P."/>
            <person name="Santana Q.C."/>
            <person name="Seifert K.A."/>
            <person name="Soal N."/>
            <person name="Steenkamp E.T."/>
            <person name="Tatham C.T."/>
            <person name="van der Nest M.A."/>
            <person name="Wingfield M.J."/>
        </authorList>
    </citation>
    <scope>NUCLEOTIDE SEQUENCE [LARGE SCALE GENOMIC DNA]</scope>
    <source>
        <strain evidence="9">CMW44962</strain>
    </source>
</reference>
<evidence type="ECO:0000256" key="5">
    <source>
        <dbReference type="ARBA" id="ARBA00023136"/>
    </source>
</evidence>
<dbReference type="PROSITE" id="PS50850">
    <property type="entry name" value="MFS"/>
    <property type="match status" value="1"/>
</dbReference>
<dbReference type="OrthoDB" id="3639251at2759"/>
<feature type="transmembrane region" description="Helical" evidence="7">
    <location>
        <begin position="176"/>
        <end position="196"/>
    </location>
</feature>
<evidence type="ECO:0000256" key="1">
    <source>
        <dbReference type="ARBA" id="ARBA00004141"/>
    </source>
</evidence>
<dbReference type="Gene3D" id="1.20.1250.20">
    <property type="entry name" value="MFS general substrate transporter like domains"/>
    <property type="match status" value="2"/>
</dbReference>
<feature type="transmembrane region" description="Helical" evidence="7">
    <location>
        <begin position="348"/>
        <end position="375"/>
    </location>
</feature>
<feature type="transmembrane region" description="Helical" evidence="7">
    <location>
        <begin position="433"/>
        <end position="455"/>
    </location>
</feature>
<dbReference type="FunFam" id="1.20.1250.20:FF:000065">
    <property type="entry name" value="Putative MFS pantothenate transporter"/>
    <property type="match status" value="1"/>
</dbReference>
<keyword evidence="3 7" id="KW-0812">Transmembrane</keyword>
<dbReference type="GO" id="GO:0022857">
    <property type="term" value="F:transmembrane transporter activity"/>
    <property type="evidence" value="ECO:0007669"/>
    <property type="project" value="InterPro"/>
</dbReference>
<dbReference type="SUPFAM" id="SSF103473">
    <property type="entry name" value="MFS general substrate transporter"/>
    <property type="match status" value="1"/>
</dbReference>
<dbReference type="GO" id="GO:0016020">
    <property type="term" value="C:membrane"/>
    <property type="evidence" value="ECO:0007669"/>
    <property type="project" value="UniProtKB-SubCell"/>
</dbReference>
<dbReference type="PANTHER" id="PTHR43791">
    <property type="entry name" value="PERMEASE-RELATED"/>
    <property type="match status" value="1"/>
</dbReference>
<keyword evidence="5 7" id="KW-0472">Membrane</keyword>
<dbReference type="Proteomes" id="UP001138500">
    <property type="component" value="Unassembled WGS sequence"/>
</dbReference>
<feature type="transmembrane region" description="Helical" evidence="7">
    <location>
        <begin position="202"/>
        <end position="224"/>
    </location>
</feature>
<evidence type="ECO:0000313" key="10">
    <source>
        <dbReference type="Proteomes" id="UP001138500"/>
    </source>
</evidence>
<proteinExistence type="inferred from homology"/>
<reference evidence="9 10" key="2">
    <citation type="journal article" date="2021" name="Curr. Genet.">
        <title>Genetic response to nitrogen starvation in the aggressive Eucalyptus foliar pathogen Teratosphaeria destructans.</title>
        <authorList>
            <person name="Havenga M."/>
            <person name="Wingfield B.D."/>
            <person name="Wingfield M.J."/>
            <person name="Dreyer L.L."/>
            <person name="Roets F."/>
            <person name="Aylward J."/>
        </authorList>
    </citation>
    <scope>NUCLEOTIDE SEQUENCE [LARGE SCALE GENOMIC DNA]</scope>
    <source>
        <strain evidence="9">CMW44962</strain>
    </source>
</reference>
<accession>A0A9W7STV7</accession>
<keyword evidence="2" id="KW-0813">Transport</keyword>
<evidence type="ECO:0000256" key="7">
    <source>
        <dbReference type="SAM" id="Phobius"/>
    </source>
</evidence>
<feature type="transmembrane region" description="Helical" evidence="7">
    <location>
        <begin position="134"/>
        <end position="155"/>
    </location>
</feature>